<dbReference type="InterPro" id="IPR050361">
    <property type="entry name" value="MPP/UQCRC_Complex"/>
</dbReference>
<evidence type="ECO:0000259" key="3">
    <source>
        <dbReference type="Pfam" id="PF05193"/>
    </source>
</evidence>
<dbReference type="Proteomes" id="UP001054820">
    <property type="component" value="Chromosome"/>
</dbReference>
<keyword evidence="5" id="KW-1185">Reference proteome</keyword>
<dbReference type="PANTHER" id="PTHR11851">
    <property type="entry name" value="METALLOPROTEASE"/>
    <property type="match status" value="1"/>
</dbReference>
<dbReference type="SUPFAM" id="SSF63411">
    <property type="entry name" value="LuxS/MPP-like metallohydrolase"/>
    <property type="match status" value="2"/>
</dbReference>
<reference evidence="4" key="1">
    <citation type="journal article" date="2022" name="Arch. Microbiol.">
        <title>Thiomicrorhabdus immobilis sp. nov., a mesophilic sulfur-oxidizing bacterium isolated from sediment of a brackish lake in northern Japan.</title>
        <authorList>
            <person name="Kojima H."/>
            <person name="Mochizuki J."/>
            <person name="Kanda M."/>
            <person name="Watanabe T."/>
            <person name="Fukui M."/>
        </authorList>
    </citation>
    <scope>NUCLEOTIDE SEQUENCE</scope>
    <source>
        <strain evidence="4">Am19</strain>
    </source>
</reference>
<proteinExistence type="predicted"/>
<dbReference type="Gene3D" id="3.30.830.10">
    <property type="entry name" value="Metalloenzyme, LuxS/M16 peptidase-like"/>
    <property type="match status" value="2"/>
</dbReference>
<dbReference type="InterPro" id="IPR011765">
    <property type="entry name" value="Pept_M16_N"/>
</dbReference>
<name>A0ABN6D200_9GAMM</name>
<feature type="domain" description="Peptidase M16 N-terminal" evidence="2">
    <location>
        <begin position="43"/>
        <end position="189"/>
    </location>
</feature>
<dbReference type="InterPro" id="IPR007863">
    <property type="entry name" value="Peptidase_M16_C"/>
</dbReference>
<dbReference type="InterPro" id="IPR011249">
    <property type="entry name" value="Metalloenz_LuxS/M16"/>
</dbReference>
<keyword evidence="1" id="KW-0732">Signal</keyword>
<organism evidence="4 5">
    <name type="scientific">Thiomicrorhabdus immobilis</name>
    <dbReference type="NCBI Taxonomy" id="2791037"/>
    <lineage>
        <taxon>Bacteria</taxon>
        <taxon>Pseudomonadati</taxon>
        <taxon>Pseudomonadota</taxon>
        <taxon>Gammaproteobacteria</taxon>
        <taxon>Thiotrichales</taxon>
        <taxon>Piscirickettsiaceae</taxon>
        <taxon>Thiomicrorhabdus</taxon>
    </lineage>
</organism>
<feature type="signal peptide" evidence="1">
    <location>
        <begin position="1"/>
        <end position="27"/>
    </location>
</feature>
<evidence type="ECO:0000313" key="4">
    <source>
        <dbReference type="EMBL" id="BCN94217.1"/>
    </source>
</evidence>
<dbReference type="Pfam" id="PF00675">
    <property type="entry name" value="Peptidase_M16"/>
    <property type="match status" value="1"/>
</dbReference>
<evidence type="ECO:0000313" key="5">
    <source>
        <dbReference type="Proteomes" id="UP001054820"/>
    </source>
</evidence>
<feature type="chain" id="PRO_5047474360" evidence="1">
    <location>
        <begin position="28"/>
        <end position="439"/>
    </location>
</feature>
<evidence type="ECO:0000256" key="1">
    <source>
        <dbReference type="SAM" id="SignalP"/>
    </source>
</evidence>
<feature type="domain" description="Peptidase M16 C-terminal" evidence="3">
    <location>
        <begin position="195"/>
        <end position="371"/>
    </location>
</feature>
<dbReference type="EMBL" id="AP024202">
    <property type="protein sequence ID" value="BCN94217.1"/>
    <property type="molecule type" value="Genomic_DNA"/>
</dbReference>
<evidence type="ECO:0000259" key="2">
    <source>
        <dbReference type="Pfam" id="PF00675"/>
    </source>
</evidence>
<dbReference type="PANTHER" id="PTHR11851:SF224">
    <property type="entry name" value="PROCESSING PROTEASE"/>
    <property type="match status" value="1"/>
</dbReference>
<protein>
    <submittedName>
        <fullName evidence="4">Peptidase M16</fullName>
    </submittedName>
</protein>
<dbReference type="RefSeq" id="WP_237261687.1">
    <property type="nucleotide sequence ID" value="NZ_AP024202.1"/>
</dbReference>
<accession>A0ABN6D200</accession>
<gene>
    <name evidence="4" type="ORF">THMIRHAM_20020</name>
</gene>
<sequence>MKQSFKNTFYPTWLFMVTLLLSHSAMASVQVESWQTQNGAKVMYVQTTQLPMLDIEMTFDAGSARDGDVWGLAAMTSGLLGTETSKLNEEQVSETFNNIGAQIGSSVSRDNASISLRTLTRPNIMQKALNTFETLVSDSQFSQAIFEREMQRLKIALKQKTVNPQAIASDFLWKTLYGNHPYAHPTSGTLESVDKINLDNIKAFYKTHYVASNAVIAIVGNVDKTQAEKIAEQLTKNLPKGQILPGLVTPKPLTQAQSIKIEFDSTQTYYSLAQLGIERGNPDYAALFVGNHILGGSGFGSLLVEEVREKRGLVYSVYSYFAPQKVNGPFLIGLSTKNASASQADKVVKDTLNAFLKDFSNEKLQAIKDNLIGGFPLRMDNNGKILGYISMIGFYGLPLDYLEWFPKQIEKVSKQDVLNVWDKLIKPGKMLTIMVGKPQ</sequence>
<dbReference type="Pfam" id="PF05193">
    <property type="entry name" value="Peptidase_M16_C"/>
    <property type="match status" value="1"/>
</dbReference>